<gene>
    <name evidence="14" type="ORF">CB0940_11570</name>
    <name evidence="15" type="ORF">RHO25_013108</name>
</gene>
<evidence type="ECO:0000256" key="7">
    <source>
        <dbReference type="ARBA" id="ARBA00022490"/>
    </source>
</evidence>
<dbReference type="Gene3D" id="3.10.660.10">
    <property type="entry name" value="DPH Zinc finger"/>
    <property type="match status" value="1"/>
</dbReference>
<dbReference type="PANTHER" id="PTHR21454">
    <property type="entry name" value="DPH3 HOMOLOG-RELATED"/>
    <property type="match status" value="1"/>
</dbReference>
<accession>A0A2G5HCK8</accession>
<dbReference type="Proteomes" id="UP001302367">
    <property type="component" value="Chromosome 9"/>
</dbReference>
<evidence type="ECO:0000256" key="5">
    <source>
        <dbReference type="ARBA" id="ARBA00006169"/>
    </source>
</evidence>
<sequence>MVTNLDHYQLLGLSEKRDGSRISTDELRQAYKRALLSYHPDKHNSDGRRSGETTVTVDEIAEAYKVLGDATLRAQYDQNLAKAGLDDAPGVNTRHTGMEIVDLDELDPDEDGAVWRRPCRCGSEPAFVVTEAELEKNVEFGELITGCKGCSLWLKVMFTVED</sequence>
<evidence type="ECO:0000256" key="10">
    <source>
        <dbReference type="ARBA" id="ARBA00023004"/>
    </source>
</evidence>
<dbReference type="PANTHER" id="PTHR21454:SF46">
    <property type="entry name" value="DIPHTHAMIDE BIOSYNTHESIS PROTEIN 4"/>
    <property type="match status" value="1"/>
</dbReference>
<evidence type="ECO:0000256" key="8">
    <source>
        <dbReference type="ARBA" id="ARBA00022723"/>
    </source>
</evidence>
<reference evidence="14 16" key="1">
    <citation type="submission" date="2015-10" db="EMBL/GenBank/DDBJ databases">
        <title>The cercosporin biosynthetic gene cluster was horizontally transferred to several fungal lineages and shown to be expanded in Cercospora beticola based on microsynteny with recipient genomes.</title>
        <authorList>
            <person name="De Jonge R."/>
            <person name="Ebert M.K."/>
            <person name="Suttle J.C."/>
            <person name="Jurick Ii W.M."/>
            <person name="Secor G.A."/>
            <person name="Thomma B.P."/>
            <person name="Van De Peer Y."/>
            <person name="Bolton M.D."/>
        </authorList>
    </citation>
    <scope>NUCLEOTIDE SEQUENCE [LARGE SCALE GENOMIC DNA]</scope>
    <source>
        <strain evidence="14 16">09-40</strain>
    </source>
</reference>
<evidence type="ECO:0000256" key="1">
    <source>
        <dbReference type="ARBA" id="ARBA00003474"/>
    </source>
</evidence>
<keyword evidence="17" id="KW-1185">Reference proteome</keyword>
<evidence type="ECO:0000313" key="17">
    <source>
        <dbReference type="Proteomes" id="UP001302367"/>
    </source>
</evidence>
<dbReference type="InterPro" id="IPR044248">
    <property type="entry name" value="DPH3/4-like"/>
</dbReference>
<feature type="domain" description="J" evidence="12">
    <location>
        <begin position="6"/>
        <end position="80"/>
    </location>
</feature>
<dbReference type="CDD" id="cd06257">
    <property type="entry name" value="DnaJ"/>
    <property type="match status" value="1"/>
</dbReference>
<evidence type="ECO:0000256" key="9">
    <source>
        <dbReference type="ARBA" id="ARBA00022833"/>
    </source>
</evidence>
<dbReference type="InterPro" id="IPR036869">
    <property type="entry name" value="J_dom_sf"/>
</dbReference>
<dbReference type="OrthoDB" id="445556at2759"/>
<dbReference type="GO" id="GO:0046872">
    <property type="term" value="F:metal ion binding"/>
    <property type="evidence" value="ECO:0007669"/>
    <property type="project" value="UniProtKB-KW"/>
</dbReference>
<dbReference type="GO" id="GO:0017183">
    <property type="term" value="P:protein histidyl modification to diphthamide"/>
    <property type="evidence" value="ECO:0007669"/>
    <property type="project" value="UniProtKB-UniPathway"/>
</dbReference>
<name>A0A2G5HCK8_CERBT</name>
<evidence type="ECO:0000256" key="3">
    <source>
        <dbReference type="ARBA" id="ARBA00004496"/>
    </source>
</evidence>
<dbReference type="UniPathway" id="UPA00559"/>
<feature type="domain" description="DPH-type MB" evidence="13">
    <location>
        <begin position="97"/>
        <end position="159"/>
    </location>
</feature>
<dbReference type="PROSITE" id="PS50076">
    <property type="entry name" value="DNAJ_2"/>
    <property type="match status" value="1"/>
</dbReference>
<evidence type="ECO:0000256" key="4">
    <source>
        <dbReference type="ARBA" id="ARBA00005156"/>
    </source>
</evidence>
<dbReference type="InterPro" id="IPR036671">
    <property type="entry name" value="DPH_MB_sf"/>
</dbReference>
<organism evidence="14 16">
    <name type="scientific">Cercospora beticola</name>
    <name type="common">Sugarbeet leaf spot fungus</name>
    <dbReference type="NCBI Taxonomy" id="122368"/>
    <lineage>
        <taxon>Eukaryota</taxon>
        <taxon>Fungi</taxon>
        <taxon>Dikarya</taxon>
        <taxon>Ascomycota</taxon>
        <taxon>Pezizomycotina</taxon>
        <taxon>Dothideomycetes</taxon>
        <taxon>Dothideomycetidae</taxon>
        <taxon>Mycosphaerellales</taxon>
        <taxon>Mycosphaerellaceae</taxon>
        <taxon>Cercospora</taxon>
    </lineage>
</organism>
<dbReference type="GO" id="GO:0005634">
    <property type="term" value="C:nucleus"/>
    <property type="evidence" value="ECO:0007669"/>
    <property type="project" value="UniProtKB-SubCell"/>
</dbReference>
<dbReference type="Pfam" id="PF00226">
    <property type="entry name" value="DnaJ"/>
    <property type="match status" value="1"/>
</dbReference>
<dbReference type="GO" id="GO:0005737">
    <property type="term" value="C:cytoplasm"/>
    <property type="evidence" value="ECO:0007669"/>
    <property type="project" value="UniProtKB-SubCell"/>
</dbReference>
<keyword evidence="9" id="KW-0862">Zinc</keyword>
<proteinExistence type="inferred from homology"/>
<keyword evidence="11" id="KW-0539">Nucleus</keyword>
<evidence type="ECO:0000259" key="12">
    <source>
        <dbReference type="PROSITE" id="PS50076"/>
    </source>
</evidence>
<protein>
    <recommendedName>
        <fullName evidence="6">Diphthamide biosynthesis protein 4</fullName>
    </recommendedName>
</protein>
<evidence type="ECO:0000313" key="16">
    <source>
        <dbReference type="Proteomes" id="UP000230605"/>
    </source>
</evidence>
<comment type="function">
    <text evidence="1">Required for the first step of diphthamide biosynthesis, the transfer of 3-amino-3-carboxypropyl from S-adenosyl-L-methionine to a histidine residue. Diphthamide is a post-translational modification of histidine which occurs in elongation factor 2.</text>
</comment>
<dbReference type="SUPFAM" id="SSF144217">
    <property type="entry name" value="CSL zinc finger"/>
    <property type="match status" value="1"/>
</dbReference>
<reference evidence="15 17" key="2">
    <citation type="submission" date="2023-09" db="EMBL/GenBank/DDBJ databases">
        <title>Complete-Gapless Cercospora beticola genome.</title>
        <authorList>
            <person name="Wyatt N.A."/>
            <person name="Spanner R.E."/>
            <person name="Bolton M.D."/>
        </authorList>
    </citation>
    <scope>NUCLEOTIDE SEQUENCE [LARGE SCALE GENOMIC DNA]</scope>
    <source>
        <strain evidence="15">Cb09-40</strain>
    </source>
</reference>
<evidence type="ECO:0000259" key="13">
    <source>
        <dbReference type="PROSITE" id="PS51074"/>
    </source>
</evidence>
<keyword evidence="7" id="KW-0963">Cytoplasm</keyword>
<dbReference type="Pfam" id="PF05207">
    <property type="entry name" value="Zn_ribbon_CSL"/>
    <property type="match status" value="1"/>
</dbReference>
<comment type="similarity">
    <text evidence="5">Belongs to the DPH4 family.</text>
</comment>
<dbReference type="InterPro" id="IPR007872">
    <property type="entry name" value="DPH_MB_dom"/>
</dbReference>
<dbReference type="PRINTS" id="PR00625">
    <property type="entry name" value="JDOMAIN"/>
</dbReference>
<dbReference type="EMBL" id="CP134192">
    <property type="protein sequence ID" value="WPB08442.1"/>
    <property type="molecule type" value="Genomic_DNA"/>
</dbReference>
<comment type="pathway">
    <text evidence="4">Protein modification; peptidyl-diphthamide biosynthesis.</text>
</comment>
<dbReference type="EMBL" id="LKMD01000107">
    <property type="protein sequence ID" value="PIA90280.1"/>
    <property type="molecule type" value="Genomic_DNA"/>
</dbReference>
<evidence type="ECO:0000313" key="14">
    <source>
        <dbReference type="EMBL" id="PIA90280.1"/>
    </source>
</evidence>
<dbReference type="InterPro" id="IPR001623">
    <property type="entry name" value="DnaJ_domain"/>
</dbReference>
<dbReference type="PROSITE" id="PS51074">
    <property type="entry name" value="DPH_MB"/>
    <property type="match status" value="1"/>
</dbReference>
<dbReference type="AlphaFoldDB" id="A0A2G5HCK8"/>
<dbReference type="SUPFAM" id="SSF46565">
    <property type="entry name" value="Chaperone J-domain"/>
    <property type="match status" value="1"/>
</dbReference>
<dbReference type="Gene3D" id="1.10.287.110">
    <property type="entry name" value="DnaJ domain"/>
    <property type="match status" value="1"/>
</dbReference>
<keyword evidence="8" id="KW-0479">Metal-binding</keyword>
<evidence type="ECO:0000256" key="2">
    <source>
        <dbReference type="ARBA" id="ARBA00004123"/>
    </source>
</evidence>
<keyword evidence="10" id="KW-0408">Iron</keyword>
<evidence type="ECO:0000256" key="6">
    <source>
        <dbReference type="ARBA" id="ARBA00021797"/>
    </source>
</evidence>
<comment type="subcellular location">
    <subcellularLocation>
        <location evidence="3">Cytoplasm</location>
    </subcellularLocation>
    <subcellularLocation>
        <location evidence="2">Nucleus</location>
    </subcellularLocation>
</comment>
<evidence type="ECO:0000313" key="15">
    <source>
        <dbReference type="EMBL" id="WPB08442.1"/>
    </source>
</evidence>
<dbReference type="SMART" id="SM00271">
    <property type="entry name" value="DnaJ"/>
    <property type="match status" value="1"/>
</dbReference>
<evidence type="ECO:0000256" key="11">
    <source>
        <dbReference type="ARBA" id="ARBA00023242"/>
    </source>
</evidence>
<dbReference type="Proteomes" id="UP000230605">
    <property type="component" value="Chromosome 9"/>
</dbReference>